<dbReference type="Pfam" id="PF02267">
    <property type="entry name" value="Rib_hydrolayse"/>
    <property type="match status" value="1"/>
</dbReference>
<dbReference type="GO" id="GO:0061809">
    <property type="term" value="F:NAD+ nucleosidase activity, cyclic ADP-ribose generating"/>
    <property type="evidence" value="ECO:0007669"/>
    <property type="project" value="InterPro"/>
</dbReference>
<organism evidence="7 8">
    <name type="scientific">Lyophyllum shimeji</name>
    <name type="common">Hon-shimeji</name>
    <name type="synonym">Tricholoma shimeji</name>
    <dbReference type="NCBI Taxonomy" id="47721"/>
    <lineage>
        <taxon>Eukaryota</taxon>
        <taxon>Fungi</taxon>
        <taxon>Dikarya</taxon>
        <taxon>Basidiomycota</taxon>
        <taxon>Agaricomycotina</taxon>
        <taxon>Agaricomycetes</taxon>
        <taxon>Agaricomycetidae</taxon>
        <taxon>Agaricales</taxon>
        <taxon>Tricholomatineae</taxon>
        <taxon>Lyophyllaceae</taxon>
        <taxon>Lyophyllum</taxon>
    </lineage>
</organism>
<accession>A0A9P3PJA7</accession>
<keyword evidence="5" id="KW-1015">Disulfide bond</keyword>
<dbReference type="Gene3D" id="3.40.50.720">
    <property type="entry name" value="NAD(P)-binding Rossmann-like Domain"/>
    <property type="match status" value="1"/>
</dbReference>
<gene>
    <name evidence="7" type="ORF">LshimejAT787_0310880</name>
</gene>
<name>A0A9P3PJA7_LYOSH</name>
<dbReference type="Proteomes" id="UP001063166">
    <property type="component" value="Unassembled WGS sequence"/>
</dbReference>
<feature type="region of interest" description="Disordered" evidence="6">
    <location>
        <begin position="210"/>
        <end position="249"/>
    </location>
</feature>
<proteinExistence type="inferred from homology"/>
<evidence type="ECO:0000256" key="4">
    <source>
        <dbReference type="ARBA" id="ARBA00023027"/>
    </source>
</evidence>
<feature type="compositionally biased region" description="Low complexity" evidence="6">
    <location>
        <begin position="224"/>
        <end position="233"/>
    </location>
</feature>
<dbReference type="GO" id="GO:0016740">
    <property type="term" value="F:transferase activity"/>
    <property type="evidence" value="ECO:0007669"/>
    <property type="project" value="UniProtKB-KW"/>
</dbReference>
<sequence>MRTRATYAVLMLLINLYVFIMRFASLLVSALVALVALAAPLPTDKETGVAGKVTHPAVISHQSSDSARGVSGAQLQGRVLKPKLTVPTVAQMKQYLNVAPSKLLYYSGPGGYEQKARQKAASMGLKILDDAWKDPSFPRQHQAALDAASMKKFWDNASEAIAEMSSGTIYVLLPANTVGTNFHPGTVWSRLEWPELQRNSKVTKVIKVNPDNSKQEVIKGAGAGSRSRSPSPKGRGKARRDFEDDILYV</sequence>
<dbReference type="AlphaFoldDB" id="A0A9P3PJA7"/>
<evidence type="ECO:0000256" key="1">
    <source>
        <dbReference type="ARBA" id="ARBA00005406"/>
    </source>
</evidence>
<evidence type="ECO:0000313" key="7">
    <source>
        <dbReference type="EMBL" id="GLB36801.1"/>
    </source>
</evidence>
<dbReference type="Gene3D" id="1.20.82.10">
    <property type="entry name" value="ADP Ribosyl Cyclase, Chain A, domain 1"/>
    <property type="match status" value="1"/>
</dbReference>
<dbReference type="GO" id="GO:0016020">
    <property type="term" value="C:membrane"/>
    <property type="evidence" value="ECO:0007669"/>
    <property type="project" value="UniProtKB-ARBA"/>
</dbReference>
<dbReference type="SUPFAM" id="SSF52309">
    <property type="entry name" value="N-(deoxy)ribosyltransferase-like"/>
    <property type="match status" value="1"/>
</dbReference>
<keyword evidence="2" id="KW-0808">Transferase</keyword>
<dbReference type="OrthoDB" id="2960696at2759"/>
<evidence type="ECO:0000256" key="2">
    <source>
        <dbReference type="ARBA" id="ARBA00022679"/>
    </source>
</evidence>
<comment type="similarity">
    <text evidence="1">Belongs to the ADP-ribosyl cyclase family.</text>
</comment>
<dbReference type="EMBL" id="BRPK01000003">
    <property type="protein sequence ID" value="GLB36801.1"/>
    <property type="molecule type" value="Genomic_DNA"/>
</dbReference>
<comment type="caution">
    <text evidence="7">The sequence shown here is derived from an EMBL/GenBank/DDBJ whole genome shotgun (WGS) entry which is preliminary data.</text>
</comment>
<dbReference type="InterPro" id="IPR003193">
    <property type="entry name" value="ADP-ribosyl_cyclase"/>
</dbReference>
<evidence type="ECO:0000313" key="8">
    <source>
        <dbReference type="Proteomes" id="UP001063166"/>
    </source>
</evidence>
<protein>
    <submittedName>
        <fullName evidence="7">Uncharacterized protein</fullName>
    </submittedName>
</protein>
<keyword evidence="8" id="KW-1185">Reference proteome</keyword>
<evidence type="ECO:0000256" key="5">
    <source>
        <dbReference type="ARBA" id="ARBA00023157"/>
    </source>
</evidence>
<evidence type="ECO:0000256" key="6">
    <source>
        <dbReference type="SAM" id="MobiDB-lite"/>
    </source>
</evidence>
<evidence type="ECO:0000256" key="3">
    <source>
        <dbReference type="ARBA" id="ARBA00022801"/>
    </source>
</evidence>
<keyword evidence="4" id="KW-0520">NAD</keyword>
<keyword evidence="3" id="KW-0378">Hydrolase</keyword>
<reference evidence="7" key="1">
    <citation type="submission" date="2022-07" db="EMBL/GenBank/DDBJ databases">
        <title>The genome of Lyophyllum shimeji provides insight into the initial evolution of ectomycorrhizal fungal genome.</title>
        <authorList>
            <person name="Kobayashi Y."/>
            <person name="Shibata T."/>
            <person name="Hirakawa H."/>
            <person name="Shigenobu S."/>
            <person name="Nishiyama T."/>
            <person name="Yamada A."/>
            <person name="Hasebe M."/>
            <person name="Kawaguchi M."/>
        </authorList>
    </citation>
    <scope>NUCLEOTIDE SEQUENCE</scope>
    <source>
        <strain evidence="7">AT787</strain>
    </source>
</reference>